<feature type="transmembrane region" description="Helical" evidence="1">
    <location>
        <begin position="30"/>
        <end position="51"/>
    </location>
</feature>
<reference evidence="2" key="1">
    <citation type="submission" date="2017-02" db="EMBL/GenBank/DDBJ databases">
        <title>Delving into the versatile metabolic prowess of the omnipresent phylum Bacteroidetes.</title>
        <authorList>
            <person name="Nobu M.K."/>
            <person name="Mei R."/>
            <person name="Narihiro T."/>
            <person name="Kuroda K."/>
            <person name="Liu W.-T."/>
        </authorList>
    </citation>
    <scope>NUCLEOTIDE SEQUENCE</scope>
    <source>
        <strain evidence="2">ADurb.Bin160</strain>
    </source>
</reference>
<dbReference type="AlphaFoldDB" id="A0A1V5ZNQ7"/>
<feature type="transmembrane region" description="Helical" evidence="1">
    <location>
        <begin position="58"/>
        <end position="80"/>
    </location>
</feature>
<sequence length="94" mass="10830">MLLAIFSRSLLVFASKLKCHHSYFFGFTEISTISFFSCSFISIMLISASFWEYSSLSLFFISDNLAHSTFFSSILASFILENSSFNNHFLPKYF</sequence>
<name>A0A1V5ZNQ7_9BACT</name>
<keyword evidence="1" id="KW-0472">Membrane</keyword>
<keyword evidence="1" id="KW-0812">Transmembrane</keyword>
<proteinExistence type="predicted"/>
<comment type="caution">
    <text evidence="2">The sequence shown here is derived from an EMBL/GenBank/DDBJ whole genome shotgun (WGS) entry which is preliminary data.</text>
</comment>
<accession>A0A1V5ZNQ7</accession>
<organism evidence="2">
    <name type="scientific">candidate division CPR1 bacterium ADurb.Bin160</name>
    <dbReference type="NCBI Taxonomy" id="1852826"/>
    <lineage>
        <taxon>Bacteria</taxon>
        <taxon>candidate division CPR1</taxon>
    </lineage>
</organism>
<gene>
    <name evidence="2" type="ORF">BWY04_00573</name>
</gene>
<dbReference type="EMBL" id="MWDB01000009">
    <property type="protein sequence ID" value="OQB41863.1"/>
    <property type="molecule type" value="Genomic_DNA"/>
</dbReference>
<protein>
    <submittedName>
        <fullName evidence="2">Uncharacterized protein</fullName>
    </submittedName>
</protein>
<dbReference type="Proteomes" id="UP000485621">
    <property type="component" value="Unassembled WGS sequence"/>
</dbReference>
<evidence type="ECO:0000256" key="1">
    <source>
        <dbReference type="SAM" id="Phobius"/>
    </source>
</evidence>
<evidence type="ECO:0000313" key="2">
    <source>
        <dbReference type="EMBL" id="OQB41863.1"/>
    </source>
</evidence>
<keyword evidence="1" id="KW-1133">Transmembrane helix</keyword>